<accession>A0A1G8LBA0</accession>
<organism evidence="1 2">
    <name type="scientific">Chryseobacterium taeanense</name>
    <dbReference type="NCBI Taxonomy" id="311334"/>
    <lineage>
        <taxon>Bacteria</taxon>
        <taxon>Pseudomonadati</taxon>
        <taxon>Bacteroidota</taxon>
        <taxon>Flavobacteriia</taxon>
        <taxon>Flavobacteriales</taxon>
        <taxon>Weeksellaceae</taxon>
        <taxon>Chryseobacterium group</taxon>
        <taxon>Chryseobacterium</taxon>
    </lineage>
</organism>
<protein>
    <submittedName>
        <fullName evidence="1">Uncharacterized protein</fullName>
    </submittedName>
</protein>
<dbReference type="Proteomes" id="UP000198869">
    <property type="component" value="Unassembled WGS sequence"/>
</dbReference>
<proteinExistence type="predicted"/>
<sequence>MILKMKHTINKRRIKFRLLNKKNSLNKISHTEFASLLYIRNTNIALNKDLEEILRILKELQKINKKSRLVFKTNCTLTQHILWETIINEINQNLMYIKLQIEYLKENTIQANHFNFSLFWQQNKIFVKTIEDNYEKLELLGHEILPNEELLYWRANICNMYDEFFHILISLLNIGKIELNFIKTHSPHNLSEIIQNIIINIPKIKNNDKLKRYERIYIEALKNYKEESSERLSFWNVVLKALSMNKDKSPSEQIMLGRWIDGKDRRMINSI</sequence>
<dbReference type="EMBL" id="FNDW01000009">
    <property type="protein sequence ID" value="SDI52747.1"/>
    <property type="molecule type" value="Genomic_DNA"/>
</dbReference>
<keyword evidence="2" id="KW-1185">Reference proteome</keyword>
<evidence type="ECO:0000313" key="1">
    <source>
        <dbReference type="EMBL" id="SDI52747.1"/>
    </source>
</evidence>
<dbReference type="STRING" id="311334.SAMN05421846_10938"/>
<dbReference type="AlphaFoldDB" id="A0A1G8LBA0"/>
<evidence type="ECO:0000313" key="2">
    <source>
        <dbReference type="Proteomes" id="UP000198869"/>
    </source>
</evidence>
<reference evidence="2" key="1">
    <citation type="submission" date="2016-10" db="EMBL/GenBank/DDBJ databases">
        <authorList>
            <person name="Varghese N."/>
            <person name="Submissions S."/>
        </authorList>
    </citation>
    <scope>NUCLEOTIDE SEQUENCE [LARGE SCALE GENOMIC DNA]</scope>
    <source>
        <strain evidence="2">DSM 17071</strain>
    </source>
</reference>
<gene>
    <name evidence="1" type="ORF">SAMN05421846_10938</name>
</gene>
<name>A0A1G8LBA0_9FLAO</name>